<keyword evidence="2" id="KW-0012">Acyltransferase</keyword>
<dbReference type="SUPFAM" id="SSF52777">
    <property type="entry name" value="CoA-dependent acyltransferases"/>
    <property type="match status" value="1"/>
</dbReference>
<accession>A0AAJ6USH6</accession>
<dbReference type="InterPro" id="IPR051504">
    <property type="entry name" value="Plant_metabolite_acyltrans"/>
</dbReference>
<evidence type="ECO:0000256" key="2">
    <source>
        <dbReference type="ARBA" id="ARBA00023315"/>
    </source>
</evidence>
<gene>
    <name evidence="4" type="primary">LOC105133021</name>
</gene>
<dbReference type="GeneID" id="105133021"/>
<evidence type="ECO:0000313" key="4">
    <source>
        <dbReference type="RefSeq" id="XP_011035100.1"/>
    </source>
</evidence>
<dbReference type="Gene3D" id="3.30.559.10">
    <property type="entry name" value="Chloramphenicol acetyltransferase-like domain"/>
    <property type="match status" value="2"/>
</dbReference>
<dbReference type="RefSeq" id="XP_011035100.1">
    <property type="nucleotide sequence ID" value="XM_011036798.1"/>
</dbReference>
<protein>
    <submittedName>
        <fullName evidence="4">Phenolic glucoside malonyltransferase 1-like</fullName>
    </submittedName>
</protein>
<evidence type="ECO:0000256" key="1">
    <source>
        <dbReference type="ARBA" id="ARBA00022679"/>
    </source>
</evidence>
<organism evidence="3 4">
    <name type="scientific">Populus euphratica</name>
    <name type="common">Euphrates poplar</name>
    <dbReference type="NCBI Taxonomy" id="75702"/>
    <lineage>
        <taxon>Eukaryota</taxon>
        <taxon>Viridiplantae</taxon>
        <taxon>Streptophyta</taxon>
        <taxon>Embryophyta</taxon>
        <taxon>Tracheophyta</taxon>
        <taxon>Spermatophyta</taxon>
        <taxon>Magnoliopsida</taxon>
        <taxon>eudicotyledons</taxon>
        <taxon>Gunneridae</taxon>
        <taxon>Pentapetalae</taxon>
        <taxon>rosids</taxon>
        <taxon>fabids</taxon>
        <taxon>Malpighiales</taxon>
        <taxon>Salicaceae</taxon>
        <taxon>Saliceae</taxon>
        <taxon>Populus</taxon>
    </lineage>
</organism>
<name>A0AAJ6USH6_POPEU</name>
<keyword evidence="3" id="KW-1185">Reference proteome</keyword>
<dbReference type="Proteomes" id="UP000694918">
    <property type="component" value="Unplaced"/>
</dbReference>
<dbReference type="KEGG" id="peu:105133021"/>
<keyword evidence="1" id="KW-0808">Transferase</keyword>
<dbReference type="GO" id="GO:0016747">
    <property type="term" value="F:acyltransferase activity, transferring groups other than amino-acyl groups"/>
    <property type="evidence" value="ECO:0007669"/>
    <property type="project" value="UniProtKB-ARBA"/>
</dbReference>
<sequence>MNAWARICKQSVDENMENPSLLPEELTPFFNRTVVQDPEGLDMWYLKFWLGVKSPGSDNNPRSLKPFPLSEIPQNLVRTTFELSREDIQKLRKMISSQLDKLGSKEEANQTKPLYLSTYVLVYAYTMVCMLEAKGTNSNDKVKIVIPVDCRAHLNPPLPKNYIGNCVSSFDVVVEREDLMKENGVAYVAKRLAEMIKGLENRSVLEGAKERIPYTDWEKFTQTVRAVGTNRFGMYGADFGWGKPSNVEVTAIARTGAFTIMESKDGGGGVEVGLVLKKHEMKLFGSLFTRVKILQSKY</sequence>
<dbReference type="Pfam" id="PF02458">
    <property type="entry name" value="Transferase"/>
    <property type="match status" value="1"/>
</dbReference>
<reference evidence="4" key="1">
    <citation type="submission" date="2025-08" db="UniProtKB">
        <authorList>
            <consortium name="RefSeq"/>
        </authorList>
    </citation>
    <scope>IDENTIFICATION</scope>
</reference>
<evidence type="ECO:0000313" key="3">
    <source>
        <dbReference type="Proteomes" id="UP000694918"/>
    </source>
</evidence>
<dbReference type="PANTHER" id="PTHR31625">
    <property type="match status" value="1"/>
</dbReference>
<dbReference type="InterPro" id="IPR023213">
    <property type="entry name" value="CAT-like_dom_sf"/>
</dbReference>
<dbReference type="AlphaFoldDB" id="A0AAJ6USH6"/>
<proteinExistence type="predicted"/>